<sequence>MTSCVRVSTILIVLAVISNTMAFPQSGSNLDDFSEVNGFVFDGPIRTTTRDSTNIGFTETTTRATPAPVTPGSPDYENCISSCVPTSEYNPVCGSDNITYDNPGRLNCAVFCGKNIKTSSYGRCGADGLRG</sequence>
<dbReference type="Gene3D" id="3.30.60.30">
    <property type="match status" value="1"/>
</dbReference>
<evidence type="ECO:0000313" key="4">
    <source>
        <dbReference type="RefSeq" id="XP_015184722.1"/>
    </source>
</evidence>
<evidence type="ECO:0000256" key="1">
    <source>
        <dbReference type="SAM" id="SignalP"/>
    </source>
</evidence>
<protein>
    <submittedName>
        <fullName evidence="4">Uncharacterized protein LOC107070755</fullName>
    </submittedName>
</protein>
<dbReference type="PANTHER" id="PTHR21179">
    <property type="entry name" value="SERINE-TYPE ENDOPEPTIDASE INHIBITOR"/>
    <property type="match status" value="1"/>
</dbReference>
<dbReference type="Proteomes" id="UP000694924">
    <property type="component" value="Unplaced"/>
</dbReference>
<dbReference type="SMART" id="SM00280">
    <property type="entry name" value="KAZAL"/>
    <property type="match status" value="1"/>
</dbReference>
<dbReference type="GeneID" id="107070755"/>
<dbReference type="InterPro" id="IPR036058">
    <property type="entry name" value="Kazal_dom_sf"/>
</dbReference>
<feature type="chain" id="PRO_5046571612" evidence="1">
    <location>
        <begin position="23"/>
        <end position="131"/>
    </location>
</feature>
<gene>
    <name evidence="4" type="primary">LOC107070755</name>
</gene>
<evidence type="ECO:0000259" key="2">
    <source>
        <dbReference type="PROSITE" id="PS51465"/>
    </source>
</evidence>
<dbReference type="SUPFAM" id="SSF100895">
    <property type="entry name" value="Kazal-type serine protease inhibitors"/>
    <property type="match status" value="1"/>
</dbReference>
<keyword evidence="3" id="KW-1185">Reference proteome</keyword>
<dbReference type="InterPro" id="IPR039932">
    <property type="entry name" value="Spink4-like"/>
</dbReference>
<dbReference type="Pfam" id="PF07648">
    <property type="entry name" value="Kazal_2"/>
    <property type="match status" value="1"/>
</dbReference>
<feature type="domain" description="Kazal-like" evidence="2">
    <location>
        <begin position="73"/>
        <end position="126"/>
    </location>
</feature>
<feature type="signal peptide" evidence="1">
    <location>
        <begin position="1"/>
        <end position="22"/>
    </location>
</feature>
<accession>A0ABM1IWY5</accession>
<dbReference type="PROSITE" id="PS51465">
    <property type="entry name" value="KAZAL_2"/>
    <property type="match status" value="1"/>
</dbReference>
<dbReference type="RefSeq" id="XP_015184722.1">
    <property type="nucleotide sequence ID" value="XM_015329236.1"/>
</dbReference>
<keyword evidence="1" id="KW-0732">Signal</keyword>
<evidence type="ECO:0000313" key="3">
    <source>
        <dbReference type="Proteomes" id="UP000694924"/>
    </source>
</evidence>
<name>A0ABM1IWY5_POLDO</name>
<organism evidence="3 4">
    <name type="scientific">Polistes dominula</name>
    <name type="common">European paper wasp</name>
    <name type="synonym">Vespa dominula</name>
    <dbReference type="NCBI Taxonomy" id="743375"/>
    <lineage>
        <taxon>Eukaryota</taxon>
        <taxon>Metazoa</taxon>
        <taxon>Ecdysozoa</taxon>
        <taxon>Arthropoda</taxon>
        <taxon>Hexapoda</taxon>
        <taxon>Insecta</taxon>
        <taxon>Pterygota</taxon>
        <taxon>Neoptera</taxon>
        <taxon>Endopterygota</taxon>
        <taxon>Hymenoptera</taxon>
        <taxon>Apocrita</taxon>
        <taxon>Aculeata</taxon>
        <taxon>Vespoidea</taxon>
        <taxon>Vespidae</taxon>
        <taxon>Polistinae</taxon>
        <taxon>Polistini</taxon>
        <taxon>Polistes</taxon>
    </lineage>
</organism>
<dbReference type="InterPro" id="IPR002350">
    <property type="entry name" value="Kazal_dom"/>
</dbReference>
<proteinExistence type="predicted"/>
<dbReference type="CDD" id="cd00104">
    <property type="entry name" value="KAZAL_FS"/>
    <property type="match status" value="1"/>
</dbReference>
<reference evidence="4" key="1">
    <citation type="submission" date="2025-08" db="UniProtKB">
        <authorList>
            <consortium name="RefSeq"/>
        </authorList>
    </citation>
    <scope>IDENTIFICATION</scope>
    <source>
        <tissue evidence="4">Whole body</tissue>
    </source>
</reference>
<dbReference type="PANTHER" id="PTHR21179:SF1">
    <property type="entry name" value="KAZ1-TYPE SERINE PROTEASE INHIBITOR-LIKE PROTEIN TYPE EPSILON-RELATED"/>
    <property type="match status" value="1"/>
</dbReference>